<dbReference type="GeneID" id="72195847"/>
<evidence type="ECO:0000313" key="3">
    <source>
        <dbReference type="EMBL" id="OXR35874.1"/>
    </source>
</evidence>
<reference evidence="4 6" key="2">
    <citation type="submission" date="2020-04" db="EMBL/GenBank/DDBJ databases">
        <authorList>
            <person name="Yao Y."/>
            <person name="He Z."/>
        </authorList>
    </citation>
    <scope>NUCLEOTIDE SEQUENCE [LARGE SCALE GENOMIC DNA]</scope>
    <source>
        <strain evidence="4 6">CY-1</strain>
    </source>
</reference>
<gene>
    <name evidence="4" type="ORF">HGP31_19770</name>
    <name evidence="3" type="ORF">PSUM_08455</name>
</gene>
<dbReference type="Gene3D" id="3.60.110.10">
    <property type="entry name" value="Carbon-nitrogen hydrolase"/>
    <property type="match status" value="1"/>
</dbReference>
<evidence type="ECO:0000313" key="6">
    <source>
        <dbReference type="Proteomes" id="UP000501367"/>
    </source>
</evidence>
<keyword evidence="4" id="KW-0378">Hydrolase</keyword>
<dbReference type="CDD" id="cd07564">
    <property type="entry name" value="nitrilases_CHs"/>
    <property type="match status" value="1"/>
</dbReference>
<name>A0AAE6ZW70_9PSED</name>
<evidence type="ECO:0000313" key="4">
    <source>
        <dbReference type="EMBL" id="QJC80452.1"/>
    </source>
</evidence>
<dbReference type="RefSeq" id="WP_020800717.1">
    <property type="nucleotide sequence ID" value="NZ_CP044409.1"/>
</dbReference>
<dbReference type="PANTHER" id="PTHR46044">
    <property type="entry name" value="NITRILASE"/>
    <property type="match status" value="1"/>
</dbReference>
<evidence type="ECO:0000313" key="5">
    <source>
        <dbReference type="Proteomes" id="UP000215455"/>
    </source>
</evidence>
<dbReference type="PANTHER" id="PTHR46044:SF1">
    <property type="entry name" value="CN HYDROLASE DOMAIN-CONTAINING PROTEIN"/>
    <property type="match status" value="1"/>
</dbReference>
<protein>
    <submittedName>
        <fullName evidence="4">Carbon-nitrogen hydrolase family protein</fullName>
    </submittedName>
    <submittedName>
        <fullName evidence="3">Nitrilase</fullName>
    </submittedName>
</protein>
<dbReference type="AlphaFoldDB" id="A0AAE6ZW70"/>
<organism evidence="4 6">
    <name type="scientific">Pseudomonas umsongensis</name>
    <dbReference type="NCBI Taxonomy" id="198618"/>
    <lineage>
        <taxon>Bacteria</taxon>
        <taxon>Pseudomonadati</taxon>
        <taxon>Pseudomonadota</taxon>
        <taxon>Gammaproteobacteria</taxon>
        <taxon>Pseudomonadales</taxon>
        <taxon>Pseudomonadaceae</taxon>
        <taxon>Pseudomonas</taxon>
    </lineage>
</organism>
<dbReference type="Proteomes" id="UP000215455">
    <property type="component" value="Unassembled WGS sequence"/>
</dbReference>
<dbReference type="PROSITE" id="PS50263">
    <property type="entry name" value="CN_HYDROLASE"/>
    <property type="match status" value="1"/>
</dbReference>
<feature type="domain" description="CN hydrolase" evidence="2">
    <location>
        <begin position="2"/>
        <end position="274"/>
    </location>
</feature>
<dbReference type="EMBL" id="NIWU01000001">
    <property type="protein sequence ID" value="OXR35874.1"/>
    <property type="molecule type" value="Genomic_DNA"/>
</dbReference>
<dbReference type="KEGG" id="pum:HGP31_19770"/>
<dbReference type="InterPro" id="IPR000132">
    <property type="entry name" value="Nitrilase/CN_hydratase_CS"/>
</dbReference>
<dbReference type="InterPro" id="IPR003010">
    <property type="entry name" value="C-N_Hydrolase"/>
</dbReference>
<reference evidence="3 5" key="1">
    <citation type="submission" date="2017-06" db="EMBL/GenBank/DDBJ databases">
        <authorList>
            <person name="Furmanczyk E.M."/>
        </authorList>
    </citation>
    <scope>NUCLEOTIDE SEQUENCE [LARGE SCALE GENOMIC DNA]</scope>
    <source>
        <strain evidence="3 5">DSM 16611</strain>
    </source>
</reference>
<dbReference type="SUPFAM" id="SSF56317">
    <property type="entry name" value="Carbon-nitrogen hydrolase"/>
    <property type="match status" value="1"/>
</dbReference>
<dbReference type="GO" id="GO:0000257">
    <property type="term" value="F:nitrilase activity"/>
    <property type="evidence" value="ECO:0007669"/>
    <property type="project" value="UniProtKB-ARBA"/>
</dbReference>
<accession>A0AAE6ZW70</accession>
<evidence type="ECO:0000256" key="1">
    <source>
        <dbReference type="ARBA" id="ARBA00008129"/>
    </source>
</evidence>
<dbReference type="EMBL" id="CP051487">
    <property type="protein sequence ID" value="QJC80452.1"/>
    <property type="molecule type" value="Genomic_DNA"/>
</dbReference>
<dbReference type="Pfam" id="PF00795">
    <property type="entry name" value="CN_hydrolase"/>
    <property type="match status" value="1"/>
</dbReference>
<comment type="similarity">
    <text evidence="1">Belongs to the carbon-nitrogen hydrolase superfamily. Nitrilase family.</text>
</comment>
<dbReference type="Proteomes" id="UP000501367">
    <property type="component" value="Chromosome"/>
</dbReference>
<dbReference type="PROSITE" id="PS00921">
    <property type="entry name" value="NITRIL_CHT_2"/>
    <property type="match status" value="1"/>
</dbReference>
<dbReference type="InterPro" id="IPR036526">
    <property type="entry name" value="C-N_Hydrolase_sf"/>
</dbReference>
<keyword evidence="5" id="KW-1185">Reference proteome</keyword>
<proteinExistence type="inferred from homology"/>
<evidence type="ECO:0000259" key="2">
    <source>
        <dbReference type="PROSITE" id="PS50263"/>
    </source>
</evidence>
<sequence>MTKIAIIQRPPVLLDRSATIARAVQSVSEAATAGASLIVLPESFIPGYPSWIWRLAAGKDGAVIGQLHTRLLANAVDIVNGDLCQLCEAARVHAVTIVCGINECDRRNGGGTLYNSVVVIGVNGAVLNRHRKLMPTNPERMVHGFGDASGLRAVDTPVGRVGALICWENYMPLARYALYAQGVEIYVAPTYDTGEGWISTMRHIALEGRCWVLGSGTALRGSDVPDDFPSRAQLFADPDEWINDGDSVVVNPQGRIVAGPLHREAGILYADIDVSLVAPARRALDVTGHYARPDIFDLQVRRTPATAVRYIDG</sequence>
<dbReference type="InterPro" id="IPR044149">
    <property type="entry name" value="Nitrilases_CHs"/>
</dbReference>